<feature type="compositionally biased region" description="Low complexity" evidence="1">
    <location>
        <begin position="348"/>
        <end position="359"/>
    </location>
</feature>
<accession>A0A5C5XGV6</accession>
<keyword evidence="2" id="KW-0732">Signal</keyword>
<proteinExistence type="predicted"/>
<evidence type="ECO:0000256" key="1">
    <source>
        <dbReference type="SAM" id="MobiDB-lite"/>
    </source>
</evidence>
<protein>
    <submittedName>
        <fullName evidence="3">Uncharacterized protein</fullName>
    </submittedName>
</protein>
<feature type="chain" id="PRO_5022918827" evidence="2">
    <location>
        <begin position="28"/>
        <end position="396"/>
    </location>
</feature>
<reference evidence="3 4" key="1">
    <citation type="submission" date="2019-02" db="EMBL/GenBank/DDBJ databases">
        <title>Deep-cultivation of Planctomycetes and their phenomic and genomic characterization uncovers novel biology.</title>
        <authorList>
            <person name="Wiegand S."/>
            <person name="Jogler M."/>
            <person name="Boedeker C."/>
            <person name="Pinto D."/>
            <person name="Vollmers J."/>
            <person name="Rivas-Marin E."/>
            <person name="Kohn T."/>
            <person name="Peeters S.H."/>
            <person name="Heuer A."/>
            <person name="Rast P."/>
            <person name="Oberbeckmann S."/>
            <person name="Bunk B."/>
            <person name="Jeske O."/>
            <person name="Meyerdierks A."/>
            <person name="Storesund J.E."/>
            <person name="Kallscheuer N."/>
            <person name="Luecker S."/>
            <person name="Lage O.M."/>
            <person name="Pohl T."/>
            <person name="Merkel B.J."/>
            <person name="Hornburger P."/>
            <person name="Mueller R.-W."/>
            <person name="Bruemmer F."/>
            <person name="Labrenz M."/>
            <person name="Spormann A.M."/>
            <person name="Op Den Camp H."/>
            <person name="Overmann J."/>
            <person name="Amann R."/>
            <person name="Jetten M.S.M."/>
            <person name="Mascher T."/>
            <person name="Medema M.H."/>
            <person name="Devos D.P."/>
            <person name="Kaster A.-K."/>
            <person name="Ovreas L."/>
            <person name="Rohde M."/>
            <person name="Galperin M.Y."/>
            <person name="Jogler C."/>
        </authorList>
    </citation>
    <scope>NUCLEOTIDE SEQUENCE [LARGE SCALE GENOMIC DNA]</scope>
    <source>
        <strain evidence="3 4">Pan54</strain>
    </source>
</reference>
<evidence type="ECO:0000256" key="2">
    <source>
        <dbReference type="SAM" id="SignalP"/>
    </source>
</evidence>
<gene>
    <name evidence="3" type="ORF">Pan54_27930</name>
</gene>
<feature type="compositionally biased region" description="Low complexity" evidence="1">
    <location>
        <begin position="373"/>
        <end position="383"/>
    </location>
</feature>
<organism evidence="3 4">
    <name type="scientific">Rubinisphaera italica</name>
    <dbReference type="NCBI Taxonomy" id="2527969"/>
    <lineage>
        <taxon>Bacteria</taxon>
        <taxon>Pseudomonadati</taxon>
        <taxon>Planctomycetota</taxon>
        <taxon>Planctomycetia</taxon>
        <taxon>Planctomycetales</taxon>
        <taxon>Planctomycetaceae</taxon>
        <taxon>Rubinisphaera</taxon>
    </lineage>
</organism>
<dbReference type="AlphaFoldDB" id="A0A5C5XGV6"/>
<feature type="compositionally biased region" description="Polar residues" evidence="1">
    <location>
        <begin position="335"/>
        <end position="347"/>
    </location>
</feature>
<dbReference type="EMBL" id="SJPG01000001">
    <property type="protein sequence ID" value="TWT62054.1"/>
    <property type="molecule type" value="Genomic_DNA"/>
</dbReference>
<comment type="caution">
    <text evidence="3">The sequence shown here is derived from an EMBL/GenBank/DDBJ whole genome shotgun (WGS) entry which is preliminary data.</text>
</comment>
<dbReference type="Proteomes" id="UP000316095">
    <property type="component" value="Unassembled WGS sequence"/>
</dbReference>
<dbReference type="OrthoDB" id="208718at2"/>
<keyword evidence="4" id="KW-1185">Reference proteome</keyword>
<evidence type="ECO:0000313" key="3">
    <source>
        <dbReference type="EMBL" id="TWT62054.1"/>
    </source>
</evidence>
<sequence precursor="true">MSFPRFRPWTAAFSTALLLSVVNQADAQLFRNGLFGGNGGCNECAATQQVSFAPQQVAYAPQQTGYDPCNVCSQQQVVYRQVPVTEYRQVTQTVRKPIVETAYEDRQFTEYKTVYETKTAQIPTVSYQNVTEYQTVQRDMGRWVSYQQQNQKISPCAYDGSPGLFGMFNRTRQSLKNAFTPSVTTHRKYCSNVVAQQVPVTRQVAIRGEKTVSYQVARVVPETTTRQVAVRKIRWEDEQVVASLPVTSYRTVPIGTQTAFGFVPYQEGANSSVTAQAPVPDPISVRKAEAPTPAVKKTAEKDSKFEPEPAKKDNGGTFSPFGSGMNESKERNHVQPATYQEVVQTNHSPASPAKPTAPSMIRSNGWRARTTLSENSSLSSGSSTDGPALQVVKATN</sequence>
<feature type="compositionally biased region" description="Basic and acidic residues" evidence="1">
    <location>
        <begin position="297"/>
        <end position="314"/>
    </location>
</feature>
<name>A0A5C5XGV6_9PLAN</name>
<feature type="region of interest" description="Disordered" evidence="1">
    <location>
        <begin position="285"/>
        <end position="396"/>
    </location>
</feature>
<feature type="signal peptide" evidence="2">
    <location>
        <begin position="1"/>
        <end position="27"/>
    </location>
</feature>
<dbReference type="RefSeq" id="WP_146503955.1">
    <property type="nucleotide sequence ID" value="NZ_SJPG01000001.1"/>
</dbReference>
<evidence type="ECO:0000313" key="4">
    <source>
        <dbReference type="Proteomes" id="UP000316095"/>
    </source>
</evidence>